<dbReference type="SUPFAM" id="SSF53850">
    <property type="entry name" value="Periplasmic binding protein-like II"/>
    <property type="match status" value="1"/>
</dbReference>
<evidence type="ECO:0000256" key="2">
    <source>
        <dbReference type="ARBA" id="ARBA00005695"/>
    </source>
</evidence>
<dbReference type="PANTHER" id="PTHR30290">
    <property type="entry name" value="PERIPLASMIC BINDING COMPONENT OF ABC TRANSPORTER"/>
    <property type="match status" value="1"/>
</dbReference>
<dbReference type="PIRSF" id="PIRSF002741">
    <property type="entry name" value="MppA"/>
    <property type="match status" value="1"/>
</dbReference>
<dbReference type="AlphaFoldDB" id="A0A1G5NU66"/>
<dbReference type="GO" id="GO:1904680">
    <property type="term" value="F:peptide transmembrane transporter activity"/>
    <property type="evidence" value="ECO:0007669"/>
    <property type="project" value="TreeGrafter"/>
</dbReference>
<dbReference type="GO" id="GO:0030288">
    <property type="term" value="C:outer membrane-bounded periplasmic space"/>
    <property type="evidence" value="ECO:0007669"/>
    <property type="project" value="UniProtKB-ARBA"/>
</dbReference>
<dbReference type="Proteomes" id="UP000199347">
    <property type="component" value="Unassembled WGS sequence"/>
</dbReference>
<dbReference type="InterPro" id="IPR039424">
    <property type="entry name" value="SBP_5"/>
</dbReference>
<dbReference type="Gene3D" id="3.40.190.10">
    <property type="entry name" value="Periplasmic binding protein-like II"/>
    <property type="match status" value="1"/>
</dbReference>
<dbReference type="GO" id="GO:0015833">
    <property type="term" value="P:peptide transport"/>
    <property type="evidence" value="ECO:0007669"/>
    <property type="project" value="TreeGrafter"/>
</dbReference>
<dbReference type="Gene3D" id="3.10.105.10">
    <property type="entry name" value="Dipeptide-binding Protein, Domain 3"/>
    <property type="match status" value="1"/>
</dbReference>
<protein>
    <submittedName>
        <fullName evidence="7">Peptide/nickel transport system substrate-binding protein</fullName>
    </submittedName>
</protein>
<name>A0A1G5NU66_AFIMA</name>
<dbReference type="EMBL" id="FMVW01000006">
    <property type="protein sequence ID" value="SCZ40887.1"/>
    <property type="molecule type" value="Genomic_DNA"/>
</dbReference>
<feature type="signal peptide" evidence="5">
    <location>
        <begin position="1"/>
        <end position="26"/>
    </location>
</feature>
<keyword evidence="3" id="KW-0813">Transport</keyword>
<dbReference type="PANTHER" id="PTHR30290:SF9">
    <property type="entry name" value="OLIGOPEPTIDE-BINDING PROTEIN APPA"/>
    <property type="match status" value="1"/>
</dbReference>
<dbReference type="CDD" id="cd08517">
    <property type="entry name" value="PBP2_NikA_DppA_OppA_like_13"/>
    <property type="match status" value="1"/>
</dbReference>
<gene>
    <name evidence="7" type="ORF">SAMN03080610_02672</name>
</gene>
<proteinExistence type="inferred from homology"/>
<sequence>MQWMRMLAFAAGAFCAALMVATPPVAAQQRGGTMVIALSGEPSALVGFLHTDTGGHSIAANIFSGLVGLNEDFEPVPELARSWEISKDGLTYTFHLDPNARFHDGVPVTAEDVAFTFNDVVAKYHPSRGSWWPNVESATAEDEHTFVMKLKKPFPPLLTLLAYQLRSGAEILPKHIYEGSDPMTNPANEHPIGSGAFKFVEWSKGSHVVLERNDDYFMEGKPYLDRLIFQFIPDPNTRILAFERGEVDFIDYTAVPHNEVARLAKDPRFKLLTGADAIAVQGMWLLNVRKGPLAKNEVRQALSYAIDVNEISDKALFGAGRPAHSFLNSNLKWAFNGSYDVYDRDVEKANELLDEAGYPRGDNGIRFTINILWAAGRPYDGKSAEIIRDQLRDVGVTADVKTYDRPTFIEKVFDQWDFDTAMQLYSTGPDPAISVVTRYHTKQINHSPFTNAMGYSNPELDKIFDEDASEVNEEKRKENWDEAQKILMQDLPAIPVFEFPDGHLANARLMDAVTGPYGYFQSRHNAWFKD</sequence>
<dbReference type="GO" id="GO:0043190">
    <property type="term" value="C:ATP-binding cassette (ABC) transporter complex"/>
    <property type="evidence" value="ECO:0007669"/>
    <property type="project" value="InterPro"/>
</dbReference>
<keyword evidence="8" id="KW-1185">Reference proteome</keyword>
<reference evidence="7 8" key="1">
    <citation type="submission" date="2016-10" db="EMBL/GenBank/DDBJ databases">
        <authorList>
            <person name="de Groot N.N."/>
        </authorList>
    </citation>
    <scope>NUCLEOTIDE SEQUENCE [LARGE SCALE GENOMIC DNA]</scope>
    <source>
        <strain evidence="7 8">DSM 2698</strain>
    </source>
</reference>
<feature type="domain" description="Solute-binding protein family 5" evidence="6">
    <location>
        <begin position="74"/>
        <end position="441"/>
    </location>
</feature>
<evidence type="ECO:0000256" key="4">
    <source>
        <dbReference type="ARBA" id="ARBA00022729"/>
    </source>
</evidence>
<evidence type="ECO:0000256" key="5">
    <source>
        <dbReference type="SAM" id="SignalP"/>
    </source>
</evidence>
<comment type="similarity">
    <text evidence="2">Belongs to the bacterial solute-binding protein 5 family.</text>
</comment>
<feature type="chain" id="PRO_5011757923" evidence="5">
    <location>
        <begin position="27"/>
        <end position="530"/>
    </location>
</feature>
<evidence type="ECO:0000256" key="3">
    <source>
        <dbReference type="ARBA" id="ARBA00022448"/>
    </source>
</evidence>
<dbReference type="InterPro" id="IPR030678">
    <property type="entry name" value="Peptide/Ni-bd"/>
</dbReference>
<dbReference type="RefSeq" id="WP_092814051.1">
    <property type="nucleotide sequence ID" value="NZ_FMVW01000006.1"/>
</dbReference>
<accession>A0A1G5NU66</accession>
<organism evidence="7 8">
    <name type="scientific">Afifella marina DSM 2698</name>
    <dbReference type="NCBI Taxonomy" id="1120955"/>
    <lineage>
        <taxon>Bacteria</taxon>
        <taxon>Pseudomonadati</taxon>
        <taxon>Pseudomonadota</taxon>
        <taxon>Alphaproteobacteria</taxon>
        <taxon>Hyphomicrobiales</taxon>
        <taxon>Afifellaceae</taxon>
        <taxon>Afifella</taxon>
    </lineage>
</organism>
<evidence type="ECO:0000313" key="7">
    <source>
        <dbReference type="EMBL" id="SCZ40887.1"/>
    </source>
</evidence>
<comment type="subcellular location">
    <subcellularLocation>
        <location evidence="1">Periplasm</location>
    </subcellularLocation>
</comment>
<dbReference type="InterPro" id="IPR000914">
    <property type="entry name" value="SBP_5_dom"/>
</dbReference>
<evidence type="ECO:0000259" key="6">
    <source>
        <dbReference type="Pfam" id="PF00496"/>
    </source>
</evidence>
<evidence type="ECO:0000256" key="1">
    <source>
        <dbReference type="ARBA" id="ARBA00004418"/>
    </source>
</evidence>
<dbReference type="STRING" id="1120955.SAMN03080610_02672"/>
<dbReference type="OrthoDB" id="9803988at2"/>
<keyword evidence="4 5" id="KW-0732">Signal</keyword>
<dbReference type="Pfam" id="PF00496">
    <property type="entry name" value="SBP_bac_5"/>
    <property type="match status" value="1"/>
</dbReference>
<evidence type="ECO:0000313" key="8">
    <source>
        <dbReference type="Proteomes" id="UP000199347"/>
    </source>
</evidence>